<gene>
    <name evidence="2" type="ORF">SAMN02745887_01878</name>
</gene>
<dbReference type="OrthoDB" id="826511at2"/>
<name>A0A1K2HH31_9NEIS</name>
<keyword evidence="1" id="KW-0472">Membrane</keyword>
<accession>A0A1K2HH31</accession>
<feature type="transmembrane region" description="Helical" evidence="1">
    <location>
        <begin position="6"/>
        <end position="28"/>
    </location>
</feature>
<dbReference type="Proteomes" id="UP000186513">
    <property type="component" value="Unassembled WGS sequence"/>
</dbReference>
<dbReference type="EMBL" id="FPKR01000006">
    <property type="protein sequence ID" value="SFZ76116.1"/>
    <property type="molecule type" value="Genomic_DNA"/>
</dbReference>
<feature type="transmembrane region" description="Helical" evidence="1">
    <location>
        <begin position="83"/>
        <end position="100"/>
    </location>
</feature>
<dbReference type="Pfam" id="PF09980">
    <property type="entry name" value="DUF2214"/>
    <property type="match status" value="1"/>
</dbReference>
<dbReference type="AlphaFoldDB" id="A0A1K2HH31"/>
<organism evidence="2 3">
    <name type="scientific">Chitinimonas taiwanensis DSM 18899</name>
    <dbReference type="NCBI Taxonomy" id="1121279"/>
    <lineage>
        <taxon>Bacteria</taxon>
        <taxon>Pseudomonadati</taxon>
        <taxon>Pseudomonadota</taxon>
        <taxon>Betaproteobacteria</taxon>
        <taxon>Neisseriales</taxon>
        <taxon>Chitinibacteraceae</taxon>
        <taxon>Chitinimonas</taxon>
    </lineage>
</organism>
<feature type="transmembrane region" description="Helical" evidence="1">
    <location>
        <begin position="121"/>
        <end position="141"/>
    </location>
</feature>
<keyword evidence="3" id="KW-1185">Reference proteome</keyword>
<evidence type="ECO:0000313" key="3">
    <source>
        <dbReference type="Proteomes" id="UP000186513"/>
    </source>
</evidence>
<dbReference type="STRING" id="1121279.SAMN02745887_01878"/>
<dbReference type="RefSeq" id="WP_072428382.1">
    <property type="nucleotide sequence ID" value="NZ_FPKR01000006.1"/>
</dbReference>
<reference evidence="2 3" key="1">
    <citation type="submission" date="2016-11" db="EMBL/GenBank/DDBJ databases">
        <authorList>
            <person name="Jaros S."/>
            <person name="Januszkiewicz K."/>
            <person name="Wedrychowicz H."/>
        </authorList>
    </citation>
    <scope>NUCLEOTIDE SEQUENCE [LARGE SCALE GENOMIC DNA]</scope>
    <source>
        <strain evidence="2 3">DSM 18899</strain>
    </source>
</reference>
<keyword evidence="1" id="KW-0812">Transmembrane</keyword>
<dbReference type="InterPro" id="IPR018706">
    <property type="entry name" value="DUF2214_membrane"/>
</dbReference>
<keyword evidence="1" id="KW-1133">Transmembrane helix</keyword>
<sequence>MSAALLAALHYLGAMVLMACLVAEHLLLKPELDAPRARTLARIDALYGLSAIVQLGSGLARLYSEKGTAFYLSNPLFHAKLTVFVLLGLLSIYPTLRYMAWRRAAQHSGVLMPAEYRRVIMLVRVQLLLLLCIPLLASLMARGIGMG</sequence>
<evidence type="ECO:0000313" key="2">
    <source>
        <dbReference type="EMBL" id="SFZ76116.1"/>
    </source>
</evidence>
<protein>
    <submittedName>
        <fullName evidence="2">Putative membrane protein</fullName>
    </submittedName>
</protein>
<proteinExistence type="predicted"/>
<evidence type="ECO:0000256" key="1">
    <source>
        <dbReference type="SAM" id="Phobius"/>
    </source>
</evidence>